<keyword evidence="2" id="KW-1015">Disulfide bond</keyword>
<feature type="domain" description="Ig-like" evidence="5">
    <location>
        <begin position="206"/>
        <end position="283"/>
    </location>
</feature>
<dbReference type="Pfam" id="PF13927">
    <property type="entry name" value="Ig_3"/>
    <property type="match status" value="2"/>
</dbReference>
<evidence type="ECO:0000256" key="1">
    <source>
        <dbReference type="ARBA" id="ARBA00022729"/>
    </source>
</evidence>
<dbReference type="PANTHER" id="PTHR44337:SF20">
    <property type="entry name" value="CARCINOEMBRYONIC ANTIGEN-RELATED CELL ADHESION MOLECULE 5-RELATED"/>
    <property type="match status" value="1"/>
</dbReference>
<accession>A0A8B9KZ54</accession>
<evidence type="ECO:0000256" key="2">
    <source>
        <dbReference type="ARBA" id="ARBA00023157"/>
    </source>
</evidence>
<feature type="domain" description="Ig-like" evidence="5">
    <location>
        <begin position="107"/>
        <end position="201"/>
    </location>
</feature>
<dbReference type="InterPro" id="IPR036179">
    <property type="entry name" value="Ig-like_dom_sf"/>
</dbReference>
<sequence>MNIKHGDSVMVWGCWTTCCVSTVTLVPSGNPVRVGENVTFSVNPLIAIVAGTWQFENNILVFWYPGDIMVGNGYEGRVSFNQTSLQLSLHSLQTNDSGVYILQSVKPSVQAQVSLSVQGEFTHTHTHTRSLVILSCEVTGPVDSVYWMKDGVILFSNNKTSFSNQNKTLSISQLALSDDGNYQCVATNIVSNMTSVTYHLTVNYGPWNVTISGPAIAQTGDRVRLNCSALSQPPSDYSWYYNGTKVAEGAVYETASLTLNRSEEYVCTAHNNITGINSSATWNLTVIGNLLEKIYIHLLAIALTFLDGEFFIYKFFLTIRSQCCAECSTPARKSTPSRERTHARLLGFNVT</sequence>
<evidence type="ECO:0000313" key="7">
    <source>
        <dbReference type="Proteomes" id="UP000694621"/>
    </source>
</evidence>
<evidence type="ECO:0000313" key="6">
    <source>
        <dbReference type="Ensembl" id="ENSAMXP00005042351.1"/>
    </source>
</evidence>
<proteinExistence type="predicted"/>
<evidence type="ECO:0000256" key="4">
    <source>
        <dbReference type="ARBA" id="ARBA00023319"/>
    </source>
</evidence>
<dbReference type="SUPFAM" id="SSF48726">
    <property type="entry name" value="Immunoglobulin"/>
    <property type="match status" value="3"/>
</dbReference>
<dbReference type="InterPro" id="IPR007110">
    <property type="entry name" value="Ig-like_dom"/>
</dbReference>
<dbReference type="AlphaFoldDB" id="A0A8B9KZ54"/>
<dbReference type="PANTHER" id="PTHR44337">
    <property type="entry name" value="CARCINOEMBRYONIC ANTIGEN-RELATED CELL ADHESION MOLECULE 8"/>
    <property type="match status" value="1"/>
</dbReference>
<dbReference type="SMART" id="SM00409">
    <property type="entry name" value="IG"/>
    <property type="match status" value="3"/>
</dbReference>
<organism evidence="6 7">
    <name type="scientific">Astyanax mexicanus</name>
    <name type="common">Blind cave fish</name>
    <name type="synonym">Astyanax fasciatus mexicanus</name>
    <dbReference type="NCBI Taxonomy" id="7994"/>
    <lineage>
        <taxon>Eukaryota</taxon>
        <taxon>Metazoa</taxon>
        <taxon>Chordata</taxon>
        <taxon>Craniata</taxon>
        <taxon>Vertebrata</taxon>
        <taxon>Euteleostomi</taxon>
        <taxon>Actinopterygii</taxon>
        <taxon>Neopterygii</taxon>
        <taxon>Teleostei</taxon>
        <taxon>Ostariophysi</taxon>
        <taxon>Characiformes</taxon>
        <taxon>Characoidei</taxon>
        <taxon>Acestrorhamphidae</taxon>
        <taxon>Acestrorhamphinae</taxon>
        <taxon>Astyanax</taxon>
    </lineage>
</organism>
<evidence type="ECO:0000256" key="3">
    <source>
        <dbReference type="ARBA" id="ARBA00023180"/>
    </source>
</evidence>
<dbReference type="Gene3D" id="2.60.40.10">
    <property type="entry name" value="Immunoglobulins"/>
    <property type="match status" value="3"/>
</dbReference>
<dbReference type="Ensembl" id="ENSAMXT00005046074.1">
    <property type="protein sequence ID" value="ENSAMXP00005042351.1"/>
    <property type="gene ID" value="ENSAMXG00005019788.1"/>
</dbReference>
<dbReference type="InterPro" id="IPR013783">
    <property type="entry name" value="Ig-like_fold"/>
</dbReference>
<evidence type="ECO:0000259" key="5">
    <source>
        <dbReference type="PROSITE" id="PS50835"/>
    </source>
</evidence>
<dbReference type="InterPro" id="IPR003599">
    <property type="entry name" value="Ig_sub"/>
</dbReference>
<dbReference type="PROSITE" id="PS50835">
    <property type="entry name" value="IG_LIKE"/>
    <property type="match status" value="2"/>
</dbReference>
<reference evidence="6" key="1">
    <citation type="submission" date="2025-08" db="UniProtKB">
        <authorList>
            <consortium name="Ensembl"/>
        </authorList>
    </citation>
    <scope>IDENTIFICATION</scope>
</reference>
<dbReference type="InterPro" id="IPR052598">
    <property type="entry name" value="IgSF_CEA-related"/>
</dbReference>
<keyword evidence="4" id="KW-0393">Immunoglobulin domain</keyword>
<protein>
    <recommendedName>
        <fullName evidence="5">Ig-like domain-containing protein</fullName>
    </recommendedName>
</protein>
<dbReference type="InterPro" id="IPR003598">
    <property type="entry name" value="Ig_sub2"/>
</dbReference>
<keyword evidence="1" id="KW-0732">Signal</keyword>
<keyword evidence="3" id="KW-0325">Glycoprotein</keyword>
<dbReference type="SMART" id="SM00408">
    <property type="entry name" value="IGc2"/>
    <property type="match status" value="2"/>
</dbReference>
<name>A0A8B9KZ54_ASTMX</name>
<dbReference type="Proteomes" id="UP000694621">
    <property type="component" value="Unplaced"/>
</dbReference>